<gene>
    <name evidence="2" type="ORF">PRK78_007197</name>
</gene>
<dbReference type="PANTHER" id="PTHR15615">
    <property type="match status" value="1"/>
</dbReference>
<name>A0AAF0DMV3_9EURO</name>
<evidence type="ECO:0008006" key="4">
    <source>
        <dbReference type="Google" id="ProtNLM"/>
    </source>
</evidence>
<reference evidence="2" key="1">
    <citation type="submission" date="2023-03" db="EMBL/GenBank/DDBJ databases">
        <title>Emydomyces testavorans Genome Sequence.</title>
        <authorList>
            <person name="Hoyer L."/>
        </authorList>
    </citation>
    <scope>NUCLEOTIDE SEQUENCE</scope>
    <source>
        <strain evidence="2">16-2883</strain>
    </source>
</reference>
<accession>A0AAF0DMV3</accession>
<protein>
    <recommendedName>
        <fullName evidence="4">Mucin</fullName>
    </recommendedName>
</protein>
<evidence type="ECO:0000313" key="3">
    <source>
        <dbReference type="Proteomes" id="UP001219355"/>
    </source>
</evidence>
<dbReference type="AlphaFoldDB" id="A0AAF0DMV3"/>
<feature type="compositionally biased region" description="Low complexity" evidence="1">
    <location>
        <begin position="97"/>
        <end position="111"/>
    </location>
</feature>
<dbReference type="CDD" id="cd20557">
    <property type="entry name" value="CYCLIN_ScPCL1-like"/>
    <property type="match status" value="1"/>
</dbReference>
<dbReference type="InterPro" id="IPR013922">
    <property type="entry name" value="Cyclin_PHO80-like"/>
</dbReference>
<feature type="region of interest" description="Disordered" evidence="1">
    <location>
        <begin position="92"/>
        <end position="114"/>
    </location>
</feature>
<dbReference type="PANTHER" id="PTHR15615:SF118">
    <property type="entry name" value="CYCLIN, HYPOTHETICAL (EUROFUNG)"/>
    <property type="match status" value="1"/>
</dbReference>
<keyword evidence="3" id="KW-1185">Reference proteome</keyword>
<dbReference type="GO" id="GO:0005634">
    <property type="term" value="C:nucleus"/>
    <property type="evidence" value="ECO:0007669"/>
    <property type="project" value="TreeGrafter"/>
</dbReference>
<feature type="region of interest" description="Disordered" evidence="1">
    <location>
        <begin position="1"/>
        <end position="22"/>
    </location>
</feature>
<organism evidence="2 3">
    <name type="scientific">Emydomyces testavorans</name>
    <dbReference type="NCBI Taxonomy" id="2070801"/>
    <lineage>
        <taxon>Eukaryota</taxon>
        <taxon>Fungi</taxon>
        <taxon>Dikarya</taxon>
        <taxon>Ascomycota</taxon>
        <taxon>Pezizomycotina</taxon>
        <taxon>Eurotiomycetes</taxon>
        <taxon>Eurotiomycetidae</taxon>
        <taxon>Onygenales</taxon>
        <taxon>Nannizziopsiaceae</taxon>
        <taxon>Emydomyces</taxon>
    </lineage>
</organism>
<evidence type="ECO:0000313" key="2">
    <source>
        <dbReference type="EMBL" id="WEW61704.1"/>
    </source>
</evidence>
<evidence type="ECO:0000256" key="1">
    <source>
        <dbReference type="SAM" id="MobiDB-lite"/>
    </source>
</evidence>
<dbReference type="GO" id="GO:0000307">
    <property type="term" value="C:cyclin-dependent protein kinase holoenzyme complex"/>
    <property type="evidence" value="ECO:0007669"/>
    <property type="project" value="TreeGrafter"/>
</dbReference>
<dbReference type="Pfam" id="PF08613">
    <property type="entry name" value="Cyclin"/>
    <property type="match status" value="1"/>
</dbReference>
<feature type="region of interest" description="Disordered" evidence="1">
    <location>
        <begin position="321"/>
        <end position="343"/>
    </location>
</feature>
<proteinExistence type="predicted"/>
<dbReference type="EMBL" id="CP120631">
    <property type="protein sequence ID" value="WEW61704.1"/>
    <property type="molecule type" value="Genomic_DNA"/>
</dbReference>
<dbReference type="GO" id="GO:0019901">
    <property type="term" value="F:protein kinase binding"/>
    <property type="evidence" value="ECO:0007669"/>
    <property type="project" value="InterPro"/>
</dbReference>
<sequence length="608" mass="67191">MFHTLPRPPQLPFPNLPARKQRPPQLENFVNAVTSTTNLRYGLSTPPEDMTDLAVNPSFPVSHGAHAFNFRGPLHADVSNLPMAALTSESKVITQGSRQQQPPSLTSQLPESEPKPVKESAIAIYLQVPSSICENGGSLADFAAQITCLFWFANASKLKQIEDGASSPYYSTLPLDPESMPSIGFRKWMITILSTTQVSRNVVLLALLFIYRLKKFNPSVRGKRGILDDNTYTNKTWTEVSGISIKEIHVMEVEFLSNVRYNLFVTKEEWERWHSKLRIFANYFDRASRLPLDISTPRTPTLQISPSLTPISASPVARCQSRVSTLPSPPAATTSSGASQPRHLPLVRPSLMAEASAGHRKRSWDEQVEEYPEKRLARPNSWTQPPSHPLYTHVPPQGPTPAYSALAGMSNRPVPQSNVSVTRPPVPQLPTPALTISTNSAQSNSSSFATQLPLPVSRALSTVYTPVTTWAQSAVTPTSMVPPPINLPSVPAITCLNDRSSPYQINSTNISPALSAYSTHTPTRLSPTSILNRNSPYRPVRAVNTLLYPPPPTSFQQPRQFPLDMMHYRPLGKSITERKTGVLPYYPQPDGWTEQPLAPLHPVTPNFK</sequence>
<dbReference type="Gene3D" id="1.10.472.10">
    <property type="entry name" value="Cyclin-like"/>
    <property type="match status" value="1"/>
</dbReference>
<dbReference type="GO" id="GO:0016538">
    <property type="term" value="F:cyclin-dependent protein serine/threonine kinase regulator activity"/>
    <property type="evidence" value="ECO:0007669"/>
    <property type="project" value="TreeGrafter"/>
</dbReference>
<feature type="compositionally biased region" description="Pro residues" evidence="1">
    <location>
        <begin position="1"/>
        <end position="15"/>
    </location>
</feature>
<dbReference type="Proteomes" id="UP001219355">
    <property type="component" value="Chromosome 5"/>
</dbReference>